<name>A0A061D096_BABBI</name>
<organism evidence="3 4">
    <name type="scientific">Babesia bigemina</name>
    <dbReference type="NCBI Taxonomy" id="5866"/>
    <lineage>
        <taxon>Eukaryota</taxon>
        <taxon>Sar</taxon>
        <taxon>Alveolata</taxon>
        <taxon>Apicomplexa</taxon>
        <taxon>Aconoidasida</taxon>
        <taxon>Piroplasmida</taxon>
        <taxon>Babesiidae</taxon>
        <taxon>Babesia</taxon>
    </lineage>
</organism>
<dbReference type="InterPro" id="IPR029240">
    <property type="entry name" value="MMS19_N"/>
</dbReference>
<dbReference type="GO" id="GO:0016226">
    <property type="term" value="P:iron-sulfur cluster assembly"/>
    <property type="evidence" value="ECO:0007669"/>
    <property type="project" value="UniProtKB-UniRule"/>
</dbReference>
<dbReference type="OrthoDB" id="342900at2759"/>
<gene>
    <name evidence="3" type="ORF">BBBOND_0105600</name>
</gene>
<keyword evidence="4" id="KW-1185">Reference proteome</keyword>
<dbReference type="GO" id="GO:0051604">
    <property type="term" value="P:protein maturation"/>
    <property type="evidence" value="ECO:0007669"/>
    <property type="project" value="UniProtKB-UniRule"/>
</dbReference>
<dbReference type="OMA" id="IIPQYMS"/>
<evidence type="ECO:0000313" key="3">
    <source>
        <dbReference type="EMBL" id="CDR94251.1"/>
    </source>
</evidence>
<dbReference type="PANTHER" id="PTHR12891:SF0">
    <property type="entry name" value="MMS19 NUCLEOTIDE EXCISION REPAIR PROTEIN HOMOLOG"/>
    <property type="match status" value="1"/>
</dbReference>
<reference evidence="4" key="1">
    <citation type="journal article" date="2014" name="Nucleic Acids Res.">
        <title>The evolutionary dynamics of variant antigen genes in Babesia reveal a history of genomic innovation underlying host-parasite interaction.</title>
        <authorList>
            <person name="Jackson A.P."/>
            <person name="Otto T.D."/>
            <person name="Darby A."/>
            <person name="Ramaprasad A."/>
            <person name="Xia D."/>
            <person name="Echaide I.E."/>
            <person name="Farber M."/>
            <person name="Gahlot S."/>
            <person name="Gamble J."/>
            <person name="Gupta D."/>
            <person name="Gupta Y."/>
            <person name="Jackson L."/>
            <person name="Malandrin L."/>
            <person name="Malas T.B."/>
            <person name="Moussa E."/>
            <person name="Nair M."/>
            <person name="Reid A.J."/>
            <person name="Sanders M."/>
            <person name="Sharma J."/>
            <person name="Tracey A."/>
            <person name="Quail M.A."/>
            <person name="Weir W."/>
            <person name="Wastling J.M."/>
            <person name="Hall N."/>
            <person name="Willadsen P."/>
            <person name="Lingelbach K."/>
            <person name="Shiels B."/>
            <person name="Tait A."/>
            <person name="Berriman M."/>
            <person name="Allred D.R."/>
            <person name="Pain A."/>
        </authorList>
    </citation>
    <scope>NUCLEOTIDE SEQUENCE [LARGE SCALE GENOMIC DNA]</scope>
    <source>
        <strain evidence="4">Bond</strain>
    </source>
</reference>
<dbReference type="PANTHER" id="PTHR12891">
    <property type="entry name" value="DNA REPAIR/TRANSCRIPTION PROTEIN MET18/MMS19"/>
    <property type="match status" value="1"/>
</dbReference>
<dbReference type="Proteomes" id="UP000033188">
    <property type="component" value="Chromosome 1"/>
</dbReference>
<dbReference type="GeneID" id="24562792"/>
<dbReference type="VEuPathDB" id="PiroplasmaDB:BBBOND_0105600"/>
<protein>
    <recommendedName>
        <fullName evidence="1">MMS19 nucleotide excision repair protein</fullName>
    </recommendedName>
</protein>
<feature type="domain" description="MMS19 N-terminal" evidence="2">
    <location>
        <begin position="74"/>
        <end position="333"/>
    </location>
</feature>
<evidence type="ECO:0000313" key="4">
    <source>
        <dbReference type="Proteomes" id="UP000033188"/>
    </source>
</evidence>
<dbReference type="EMBL" id="LK391707">
    <property type="protein sequence ID" value="CDR94251.1"/>
    <property type="molecule type" value="Genomic_DNA"/>
</dbReference>
<evidence type="ECO:0000256" key="1">
    <source>
        <dbReference type="RuleBase" id="RU367072"/>
    </source>
</evidence>
<dbReference type="AlphaFoldDB" id="A0A061D096"/>
<dbReference type="GO" id="GO:0097361">
    <property type="term" value="C:cytosolic [4Fe-4S] assembly targeting complex"/>
    <property type="evidence" value="ECO:0007669"/>
    <property type="project" value="UniProtKB-UniRule"/>
</dbReference>
<comment type="subcellular location">
    <subcellularLocation>
        <location evidence="1">Nucleus</location>
    </subcellularLocation>
</comment>
<comment type="similarity">
    <text evidence="1">Belongs to the MET18/MMS19 family.</text>
</comment>
<proteinExistence type="inferred from homology"/>
<dbReference type="InterPro" id="IPR039920">
    <property type="entry name" value="MMS19"/>
</dbReference>
<keyword evidence="1" id="KW-0234">DNA repair</keyword>
<keyword evidence="1" id="KW-0227">DNA damage</keyword>
<dbReference type="Pfam" id="PF14500">
    <property type="entry name" value="MMS19_N"/>
    <property type="match status" value="1"/>
</dbReference>
<dbReference type="STRING" id="5866.A0A061D096"/>
<comment type="function">
    <text evidence="1">Key component of the cytosolic iron-sulfur protein assembly (CIA) complex, a multiprotein complex that mediates the incorporation of iron-sulfur cluster into apoproteins specifically involved in DNA metabolism and genomic integrity. In the CIA complex, MMS19 acts as an adapter between early-acting CIA components and a subset of cellular target iron-sulfur proteins.</text>
</comment>
<dbReference type="KEGG" id="bbig:BBBOND_0105600"/>
<dbReference type="RefSeq" id="XP_012766437.1">
    <property type="nucleotide sequence ID" value="XM_012910983.1"/>
</dbReference>
<dbReference type="GO" id="GO:0006281">
    <property type="term" value="P:DNA repair"/>
    <property type="evidence" value="ECO:0007669"/>
    <property type="project" value="UniProtKB-UniRule"/>
</dbReference>
<evidence type="ECO:0000259" key="2">
    <source>
        <dbReference type="Pfam" id="PF14500"/>
    </source>
</evidence>
<sequence>MSDSNSEDAVAEPRSKLIEWIDQYTSNDSETRCCDLRNHILVAVVNSKHLAFVQIVVRTYDHVCFYINTTNVHQENDPVRKRNICRLLYDVISRTENLFSAECLVPFLQKCLTVTVCTNFAILAIRALLERHIKIEGGTIHVLNILQPLYDALVAQNIASMAQQPRMDFLWITHFMLQLHRSKNLNLRQNFVASFCSAVLGEKDPRNLLVLFDLVAKLCEDDLADHDVDLLAKLCTPYYPIQFQPPKNDRIGITPLELKQRLLRVFKACSKFGPHAMEVLFDCLYSGYATEDDHAVILGDTLWFIKECAPIYGVPCYSYNLESFIDVLVSEFFTDAASRKNGNDECLDDTPGGIIVDGVLSDLESSVFSVTEANKLGMLYYEGWKYVSNQLKIFGDIVKVYMDVVDVYMCKEVVIKLLRTLKNNFTADNSKIADANGYAAYFLDILCGMPKYHDLLLEYVFVPLCNDIIVMFAQFKKGLDSEDSLCKQLALMLPVVTNTLFAKLVSYCVQPIPTIYAKQIVVGALCSLQLNDNTICSRGLKLLTLAISSSTCPVLEHVLIHCLKESQLFSKKRVCRDGMDIRLYADALLAMLKSHYVHCDPIVEQIRLMMDCLVVSSDIEDCILAYFSNDVDLSHEMAEICAIVLNKSTDKALVKQIFAAYCKCFIHVCENPESKIGHATFVFSLAITANRKTLCALLNEEFSFNQLLGYYKVLSEKAEDRKMSQSVLKLATFIIPQYMSMTLDHPSADIARQLCEDGLIFLLPLLFNHISNEIVAVIIEHAKRDQIKIMELESIGWLLKCWVKQDCNKSEALNFSFESSGDYFDNQNRMEVSRSAINLEEISNSRFSSLLSEGLPSIILSYLLEDASYQTLVSRDMKSHMLSLPPSVISATVARMYPFQVENMSATLEYLGYNPATFIGPSITYSDVFFVDGTEVELVPPLTRMQHKILMANFRNSRTPDASVAKYLINVLSESKDNLAYAVAITSVALRLEHSELLYDNAEIMQFVMQQYVSQWPKLDAVKNKRAAVQRAAVVDDSIQTNLHSPYEKWLQREFLFLSQCLLLKVICLLEQSSSSGSEVRHSFDYLWSQKSREAVNLANRCEFEPSYSQWEQLTEVAASVALESSLPVCRVFGILLVHCIVKAAPKTISASNCRSVMKRMSECLGDGCQRARAVAIKCRHNWLQK</sequence>
<accession>A0A061D096</accession>
<keyword evidence="1" id="KW-0539">Nucleus</keyword>
<dbReference type="GO" id="GO:0005634">
    <property type="term" value="C:nucleus"/>
    <property type="evidence" value="ECO:0007669"/>
    <property type="project" value="UniProtKB-SubCell"/>
</dbReference>